<feature type="domain" description="C2H2-type" evidence="15">
    <location>
        <begin position="456"/>
        <end position="478"/>
    </location>
</feature>
<evidence type="ECO:0000313" key="17">
    <source>
        <dbReference type="Proteomes" id="UP000823561"/>
    </source>
</evidence>
<evidence type="ECO:0000256" key="6">
    <source>
        <dbReference type="ARBA" id="ARBA00022771"/>
    </source>
</evidence>
<evidence type="ECO:0000256" key="2">
    <source>
        <dbReference type="ARBA" id="ARBA00004123"/>
    </source>
</evidence>
<keyword evidence="7" id="KW-0862">Zinc</keyword>
<dbReference type="PANTHER" id="PTHR23235:SF120">
    <property type="entry name" value="KRUPPEL-LIKE FACTOR 15"/>
    <property type="match status" value="1"/>
</dbReference>
<evidence type="ECO:0000256" key="3">
    <source>
        <dbReference type="ARBA" id="ARBA00006991"/>
    </source>
</evidence>
<feature type="compositionally biased region" description="Low complexity" evidence="14">
    <location>
        <begin position="226"/>
        <end position="238"/>
    </location>
</feature>
<dbReference type="SMART" id="SM00355">
    <property type="entry name" value="ZnF_C2H2"/>
    <property type="match status" value="3"/>
</dbReference>
<organism evidence="16 17">
    <name type="scientific">Alosa alosa</name>
    <name type="common">allis shad</name>
    <dbReference type="NCBI Taxonomy" id="278164"/>
    <lineage>
        <taxon>Eukaryota</taxon>
        <taxon>Metazoa</taxon>
        <taxon>Chordata</taxon>
        <taxon>Craniata</taxon>
        <taxon>Vertebrata</taxon>
        <taxon>Euteleostomi</taxon>
        <taxon>Actinopterygii</taxon>
        <taxon>Neopterygii</taxon>
        <taxon>Teleostei</taxon>
        <taxon>Clupei</taxon>
        <taxon>Clupeiformes</taxon>
        <taxon>Clupeoidei</taxon>
        <taxon>Clupeidae</taxon>
        <taxon>Alosa</taxon>
    </lineage>
</organism>
<evidence type="ECO:0000313" key="16">
    <source>
        <dbReference type="EMBL" id="KAG5285638.1"/>
    </source>
</evidence>
<dbReference type="FunFam" id="3.30.160.60:FF:000226">
    <property type="entry name" value="Zinc finger protein 236 variant"/>
    <property type="match status" value="1"/>
</dbReference>
<keyword evidence="11" id="KW-0539">Nucleus</keyword>
<gene>
    <name evidence="16" type="ORF">AALO_G00005700</name>
</gene>
<dbReference type="PROSITE" id="PS00028">
    <property type="entry name" value="ZINC_FINGER_C2H2_1"/>
    <property type="match status" value="3"/>
</dbReference>
<protein>
    <recommendedName>
        <fullName evidence="15">C2H2-type domain-containing protein</fullName>
    </recommendedName>
</protein>
<name>A0AAV6HE52_9TELE</name>
<comment type="function">
    <text evidence="1">May be involved in transcriptional regulation.</text>
</comment>
<dbReference type="EMBL" id="JADWDJ010000001">
    <property type="protein sequence ID" value="KAG5285638.1"/>
    <property type="molecule type" value="Genomic_DNA"/>
</dbReference>
<keyword evidence="17" id="KW-1185">Reference proteome</keyword>
<proteinExistence type="inferred from homology"/>
<evidence type="ECO:0000256" key="7">
    <source>
        <dbReference type="ARBA" id="ARBA00022833"/>
    </source>
</evidence>
<dbReference type="FunFam" id="3.30.160.60:FF:000710">
    <property type="entry name" value="Zinc finger protein 768"/>
    <property type="match status" value="1"/>
</dbReference>
<evidence type="ECO:0000256" key="9">
    <source>
        <dbReference type="ARBA" id="ARBA00023125"/>
    </source>
</evidence>
<feature type="coiled-coil region" evidence="13">
    <location>
        <begin position="33"/>
        <end position="67"/>
    </location>
</feature>
<evidence type="ECO:0000256" key="13">
    <source>
        <dbReference type="SAM" id="Coils"/>
    </source>
</evidence>
<dbReference type="FunFam" id="3.30.160.60:FF:000646">
    <property type="entry name" value="Myeloid zinc finger 1"/>
    <property type="match status" value="1"/>
</dbReference>
<dbReference type="Proteomes" id="UP000823561">
    <property type="component" value="Chromosome 1"/>
</dbReference>
<evidence type="ECO:0000256" key="4">
    <source>
        <dbReference type="ARBA" id="ARBA00022723"/>
    </source>
</evidence>
<evidence type="ECO:0000256" key="8">
    <source>
        <dbReference type="ARBA" id="ARBA00023015"/>
    </source>
</evidence>
<comment type="subcellular location">
    <subcellularLocation>
        <location evidence="2">Nucleus</location>
    </subcellularLocation>
</comment>
<accession>A0AAV6HE52</accession>
<dbReference type="InterPro" id="IPR036236">
    <property type="entry name" value="Znf_C2H2_sf"/>
</dbReference>
<dbReference type="SUPFAM" id="SSF57667">
    <property type="entry name" value="beta-beta-alpha zinc fingers"/>
    <property type="match status" value="2"/>
</dbReference>
<dbReference type="Gene3D" id="3.30.160.60">
    <property type="entry name" value="Classic Zinc Finger"/>
    <property type="match status" value="3"/>
</dbReference>
<feature type="region of interest" description="Disordered" evidence="14">
    <location>
        <begin position="106"/>
        <end position="128"/>
    </location>
</feature>
<keyword evidence="9" id="KW-0238">DNA-binding</keyword>
<evidence type="ECO:0000256" key="11">
    <source>
        <dbReference type="ARBA" id="ARBA00023242"/>
    </source>
</evidence>
<evidence type="ECO:0000256" key="5">
    <source>
        <dbReference type="ARBA" id="ARBA00022737"/>
    </source>
</evidence>
<dbReference type="GO" id="GO:0000978">
    <property type="term" value="F:RNA polymerase II cis-regulatory region sequence-specific DNA binding"/>
    <property type="evidence" value="ECO:0007669"/>
    <property type="project" value="TreeGrafter"/>
</dbReference>
<sequence length="512" mass="56414">MSNCTFQAQLVSIMEILAKAAVAEINRRVNDSCAVIRLEMRRSQRDIDALKRKYHVMENELRRTKGRPRKKVPLCVVSDRYTPTPRSVSIQNRACVWSEEHTTVIPEQRQPPLVQDTLAPHPSSDVAPLIKEETEEDNMWGREGDQVTFSHQGPDGAATAEEVSHTPLDGQHGPHTHTTHTGEQEAQVTVEVQVKFEEEEEGGGRKEEEEEDKKEEWNDGEATEEQQQQQQQKQQQQGLGQGEFSMEQHGGASLWTTSTSDFSTETYTHTQPLSVPPLPTPPPPPTLIGPTTVEQNSAMLMARNTGRARWGVQGDGQEPCGSRPQAGFRTGGGPALGLSGFRGNNGVGIGGFSNNATATVGYQTGALRRLRPHQWRSVGPTAGSSSTSSSSSLCAERRVYVCSFCPKSFARLSQLKEHLRSHTGEKPFSCATCGRRFTKHCNLVRHAVVHSGEKPYRCPTCAKCFTQSSSLKSHQRTHLMPHHREGALVSRAQFRGALLSGAGTSQSYRGFT</sequence>
<feature type="compositionally biased region" description="Acidic residues" evidence="14">
    <location>
        <begin position="208"/>
        <end position="224"/>
    </location>
</feature>
<dbReference type="GO" id="GO:0005634">
    <property type="term" value="C:nucleus"/>
    <property type="evidence" value="ECO:0007669"/>
    <property type="project" value="UniProtKB-SubCell"/>
</dbReference>
<dbReference type="AlphaFoldDB" id="A0AAV6HE52"/>
<keyword evidence="6 12" id="KW-0863">Zinc-finger</keyword>
<dbReference type="GO" id="GO:0008270">
    <property type="term" value="F:zinc ion binding"/>
    <property type="evidence" value="ECO:0007669"/>
    <property type="project" value="UniProtKB-KW"/>
</dbReference>
<feature type="region of interest" description="Disordered" evidence="14">
    <location>
        <begin position="145"/>
        <end position="244"/>
    </location>
</feature>
<feature type="domain" description="C2H2-type" evidence="15">
    <location>
        <begin position="428"/>
        <end position="455"/>
    </location>
</feature>
<evidence type="ECO:0000256" key="10">
    <source>
        <dbReference type="ARBA" id="ARBA00023163"/>
    </source>
</evidence>
<evidence type="ECO:0000256" key="1">
    <source>
        <dbReference type="ARBA" id="ARBA00003767"/>
    </source>
</evidence>
<feature type="compositionally biased region" description="Low complexity" evidence="14">
    <location>
        <begin position="179"/>
        <end position="193"/>
    </location>
</feature>
<comment type="caution">
    <text evidence="16">The sequence shown here is derived from an EMBL/GenBank/DDBJ whole genome shotgun (WGS) entry which is preliminary data.</text>
</comment>
<keyword evidence="5" id="KW-0677">Repeat</keyword>
<reference evidence="16 17" key="1">
    <citation type="submission" date="2020-10" db="EMBL/GenBank/DDBJ databases">
        <title>Chromosome-scale genome assembly of the Allis shad, Alosa alosa.</title>
        <authorList>
            <person name="Margot Z."/>
            <person name="Christophe K."/>
            <person name="Cabau C."/>
            <person name="Louis A."/>
            <person name="Berthelot C."/>
            <person name="Parey E."/>
            <person name="Roest Crollius H."/>
            <person name="Montfort J."/>
            <person name="Robinson-Rechavi M."/>
            <person name="Bucao C."/>
            <person name="Bouchez O."/>
            <person name="Gislard M."/>
            <person name="Lluch J."/>
            <person name="Milhes M."/>
            <person name="Lampietro C."/>
            <person name="Lopez Roques C."/>
            <person name="Donnadieu C."/>
            <person name="Braasch I."/>
            <person name="Desvignes T."/>
            <person name="Postlethwait J."/>
            <person name="Bobe J."/>
            <person name="Guiguen Y."/>
        </authorList>
    </citation>
    <scope>NUCLEOTIDE SEQUENCE [LARGE SCALE GENOMIC DNA]</scope>
    <source>
        <strain evidence="16">M-15738</strain>
        <tissue evidence="16">Blood</tissue>
    </source>
</reference>
<dbReference type="GO" id="GO:0000981">
    <property type="term" value="F:DNA-binding transcription factor activity, RNA polymerase II-specific"/>
    <property type="evidence" value="ECO:0007669"/>
    <property type="project" value="TreeGrafter"/>
</dbReference>
<keyword evidence="10" id="KW-0804">Transcription</keyword>
<dbReference type="InterPro" id="IPR013087">
    <property type="entry name" value="Znf_C2H2_type"/>
</dbReference>
<evidence type="ECO:0000256" key="14">
    <source>
        <dbReference type="SAM" id="MobiDB-lite"/>
    </source>
</evidence>
<keyword evidence="13" id="KW-0175">Coiled coil</keyword>
<dbReference type="PROSITE" id="PS50157">
    <property type="entry name" value="ZINC_FINGER_C2H2_2"/>
    <property type="match status" value="3"/>
</dbReference>
<evidence type="ECO:0000259" key="15">
    <source>
        <dbReference type="PROSITE" id="PS50157"/>
    </source>
</evidence>
<keyword evidence="8" id="KW-0805">Transcription regulation</keyword>
<keyword evidence="4" id="KW-0479">Metal-binding</keyword>
<dbReference type="PANTHER" id="PTHR23235">
    <property type="entry name" value="KRUEPPEL-LIKE TRANSCRIPTION FACTOR"/>
    <property type="match status" value="1"/>
</dbReference>
<comment type="similarity">
    <text evidence="3">Belongs to the krueppel C2H2-type zinc-finger protein family.</text>
</comment>
<evidence type="ECO:0000256" key="12">
    <source>
        <dbReference type="PROSITE-ProRule" id="PRU00042"/>
    </source>
</evidence>
<dbReference type="Pfam" id="PF00096">
    <property type="entry name" value="zf-C2H2"/>
    <property type="match status" value="2"/>
</dbReference>
<feature type="domain" description="C2H2-type" evidence="15">
    <location>
        <begin position="400"/>
        <end position="427"/>
    </location>
</feature>